<dbReference type="InterPro" id="IPR038723">
    <property type="entry name" value="ArnR1-like_HTH"/>
</dbReference>
<dbReference type="Proteomes" id="UP000075398">
    <property type="component" value="Unassembled WGS sequence"/>
</dbReference>
<dbReference type="EMBL" id="LNGC01000034">
    <property type="protein sequence ID" value="KYC52084.1"/>
    <property type="molecule type" value="Genomic_DNA"/>
</dbReference>
<dbReference type="Gene3D" id="1.10.10.10">
    <property type="entry name" value="Winged helix-like DNA-binding domain superfamily/Winged helix DNA-binding domain"/>
    <property type="match status" value="1"/>
</dbReference>
<evidence type="ECO:0000313" key="2">
    <source>
        <dbReference type="EMBL" id="KYC52084.1"/>
    </source>
</evidence>
<organism evidence="2 3">
    <name type="scientific">Candidatus Methanofastidiosum methylothiophilum</name>
    <dbReference type="NCBI Taxonomy" id="1705564"/>
    <lineage>
        <taxon>Archaea</taxon>
        <taxon>Methanobacteriati</taxon>
        <taxon>Methanobacteriota</taxon>
        <taxon>Stenosarchaea group</taxon>
        <taxon>Candidatus Methanofastidiosia</taxon>
        <taxon>Candidatus Methanofastidiosales</taxon>
        <taxon>Candidatus Methanofastidiosaceae</taxon>
        <taxon>Candidatus Methanofastidiosum</taxon>
    </lineage>
</organism>
<evidence type="ECO:0000313" key="3">
    <source>
        <dbReference type="Proteomes" id="UP000075398"/>
    </source>
</evidence>
<name>A0A150J532_9EURY</name>
<dbReference type="InterPro" id="IPR036390">
    <property type="entry name" value="WH_DNA-bd_sf"/>
</dbReference>
<dbReference type="SUPFAM" id="SSF46785">
    <property type="entry name" value="Winged helix' DNA-binding domain"/>
    <property type="match status" value="1"/>
</dbReference>
<proteinExistence type="predicted"/>
<gene>
    <name evidence="2" type="ORF">AMQ22_00988</name>
</gene>
<comment type="caution">
    <text evidence="2">The sequence shown here is derived from an EMBL/GenBank/DDBJ whole genome shotgun (WGS) entry which is preliminary data.</text>
</comment>
<protein>
    <recommendedName>
        <fullName evidence="1">ArnR1-like winged helix-turn-helix domain-containing protein</fullName>
    </recommendedName>
</protein>
<accession>A0A150J532</accession>
<dbReference type="InterPro" id="IPR036388">
    <property type="entry name" value="WH-like_DNA-bd_sf"/>
</dbReference>
<evidence type="ECO:0000259" key="1">
    <source>
        <dbReference type="Pfam" id="PF14947"/>
    </source>
</evidence>
<dbReference type="AlphaFoldDB" id="A0A150J532"/>
<feature type="domain" description="ArnR1-like winged helix-turn-helix" evidence="1">
    <location>
        <begin position="4"/>
        <end position="83"/>
    </location>
</feature>
<reference evidence="2 3" key="1">
    <citation type="journal article" date="2016" name="ISME J.">
        <title>Chasing the elusive Euryarchaeota class WSA2: genomes reveal a uniquely fastidious methyl-reducing methanogen.</title>
        <authorList>
            <person name="Nobu M.K."/>
            <person name="Narihiro T."/>
            <person name="Kuroda K."/>
            <person name="Mei R."/>
            <person name="Liu W.T."/>
        </authorList>
    </citation>
    <scope>NUCLEOTIDE SEQUENCE [LARGE SCALE GENOMIC DNA]</scope>
    <source>
        <strain evidence="2">U1lsi0528_Bin055</strain>
    </source>
</reference>
<dbReference type="Pfam" id="PF14947">
    <property type="entry name" value="HTH_45"/>
    <property type="match status" value="1"/>
</dbReference>
<sequence>MAKKRNKLEVIYDILKKIIEKGNAVRITPLARYSNLSPQSFNEYYYELLNKDLIKINKDKKGNKIISVTDRGFKYLQEYRVVMRFIDEFEL</sequence>